<dbReference type="SUPFAM" id="SSF100920">
    <property type="entry name" value="Heat shock protein 70kD (HSP70), peptide-binding domain"/>
    <property type="match status" value="1"/>
</dbReference>
<dbReference type="PROSITE" id="PS00329">
    <property type="entry name" value="HSP70_2"/>
    <property type="match status" value="1"/>
</dbReference>
<dbReference type="Gene3D" id="2.60.34.10">
    <property type="entry name" value="Substrate Binding Domain Of DNAk, Chain A, domain 1"/>
    <property type="match status" value="1"/>
</dbReference>
<dbReference type="Gene3D" id="3.30.30.30">
    <property type="match status" value="1"/>
</dbReference>
<dbReference type="GO" id="GO:0140662">
    <property type="term" value="F:ATP-dependent protein folding chaperone"/>
    <property type="evidence" value="ECO:0007669"/>
    <property type="project" value="InterPro"/>
</dbReference>
<evidence type="ECO:0000313" key="6">
    <source>
        <dbReference type="WBParaSite" id="PDA_v2.g19087.t1"/>
    </source>
</evidence>
<dbReference type="PRINTS" id="PR00301">
    <property type="entry name" value="HEATSHOCK70"/>
</dbReference>
<dbReference type="CDD" id="cd24028">
    <property type="entry name" value="ASKHA_NBD_HSP70_HSPA1-like"/>
    <property type="match status" value="1"/>
</dbReference>
<dbReference type="FunFam" id="3.90.640.10:FF:000010">
    <property type="entry name" value="heat shock 70 kDa protein 14"/>
    <property type="match status" value="1"/>
</dbReference>
<name>A0A914PSE1_9BILA</name>
<evidence type="ECO:0000256" key="3">
    <source>
        <dbReference type="ARBA" id="ARBA00022840"/>
    </source>
</evidence>
<keyword evidence="3 4" id="KW-0067">ATP-binding</keyword>
<dbReference type="AlphaFoldDB" id="A0A914PSE1"/>
<accession>A0A914PSE1</accession>
<evidence type="ECO:0000256" key="1">
    <source>
        <dbReference type="ARBA" id="ARBA00007381"/>
    </source>
</evidence>
<dbReference type="InterPro" id="IPR013126">
    <property type="entry name" value="Hsp_70_fam"/>
</dbReference>
<dbReference type="WBParaSite" id="PDA_v2.g19087.t1">
    <property type="protein sequence ID" value="PDA_v2.g19087.t1"/>
    <property type="gene ID" value="PDA_v2.g19087"/>
</dbReference>
<proteinExistence type="inferred from homology"/>
<protein>
    <submittedName>
        <fullName evidence="6">Heat shock protein 70</fullName>
    </submittedName>
</protein>
<dbReference type="GO" id="GO:0006950">
    <property type="term" value="P:response to stress"/>
    <property type="evidence" value="ECO:0007669"/>
    <property type="project" value="UniProtKB-ARBA"/>
</dbReference>
<sequence>MNKPKVVGIDLGTTYSCVGVIQNGKCEIISNDLGERTTPSVVGFIDGERYVGKYPKDQMHDFPLHVITCAKRLIGRKFVDPNVQKDIEHLPFKIVSKDGNAAIEVKVDGKTKIYTPEEISAMVLLDLKQTAVSFLGGESNDTVGAVITIPAYFNDSERQATIDAAKIAGLNVLRIINEPTAAALAYGYKQKWKEGIILVYDLGGGTFDVSLIKITNNTCEVLAVDGDDHLGGEDFDNLLVKHCIAVFLKLHKIDISNNDRAISRLKAACEEAKRLLSNKEFATIEIDELFGNIDFKYQITQARFNELCKELVEKTLGPVKNVLEIAKLEKKDITNVLLVGGSTRIPYIRKRLFEFFDQKNLNFDINPDEAVANGATLLAAHLSKQFDTSIQNIRLLDVIPRSLGIRTIDGSIMNIFSVVIKRFTQFPCEITEEFEAISSRAGIKVYEGEDPAADKNRLLGSFTLRNIAPAPVGRPKLDVIFKIDENCILTVTAVDKQNGNKDSIEILPDKGRLPEAQIVKMIDEICSPIKMEIDEN</sequence>
<evidence type="ECO:0000256" key="4">
    <source>
        <dbReference type="RuleBase" id="RU003322"/>
    </source>
</evidence>
<dbReference type="GO" id="GO:0005524">
    <property type="term" value="F:ATP binding"/>
    <property type="evidence" value="ECO:0007669"/>
    <property type="project" value="UniProtKB-KW"/>
</dbReference>
<organism evidence="5 6">
    <name type="scientific">Panagrolaimus davidi</name>
    <dbReference type="NCBI Taxonomy" id="227884"/>
    <lineage>
        <taxon>Eukaryota</taxon>
        <taxon>Metazoa</taxon>
        <taxon>Ecdysozoa</taxon>
        <taxon>Nematoda</taxon>
        <taxon>Chromadorea</taxon>
        <taxon>Rhabditida</taxon>
        <taxon>Tylenchina</taxon>
        <taxon>Panagrolaimomorpha</taxon>
        <taxon>Panagrolaimoidea</taxon>
        <taxon>Panagrolaimidae</taxon>
        <taxon>Panagrolaimus</taxon>
    </lineage>
</organism>
<keyword evidence="5" id="KW-1185">Reference proteome</keyword>
<dbReference type="PROSITE" id="PS01036">
    <property type="entry name" value="HSP70_3"/>
    <property type="match status" value="1"/>
</dbReference>
<dbReference type="PANTHER" id="PTHR19375">
    <property type="entry name" value="HEAT SHOCK PROTEIN 70KDA"/>
    <property type="match status" value="1"/>
</dbReference>
<evidence type="ECO:0000313" key="5">
    <source>
        <dbReference type="Proteomes" id="UP000887578"/>
    </source>
</evidence>
<dbReference type="PROSITE" id="PS00297">
    <property type="entry name" value="HSP70_1"/>
    <property type="match status" value="1"/>
</dbReference>
<keyword evidence="2 4" id="KW-0547">Nucleotide-binding</keyword>
<dbReference type="InterPro" id="IPR018181">
    <property type="entry name" value="Heat_shock_70_CS"/>
</dbReference>
<dbReference type="Proteomes" id="UP000887578">
    <property type="component" value="Unplaced"/>
</dbReference>
<dbReference type="Gene3D" id="3.30.420.40">
    <property type="match status" value="2"/>
</dbReference>
<dbReference type="FunFam" id="3.30.30.30:FF:000003">
    <property type="entry name" value="Heat shock protein 9"/>
    <property type="match status" value="1"/>
</dbReference>
<dbReference type="InterPro" id="IPR029047">
    <property type="entry name" value="HSP70_peptide-bd_sf"/>
</dbReference>
<dbReference type="Pfam" id="PF00012">
    <property type="entry name" value="HSP70"/>
    <property type="match status" value="1"/>
</dbReference>
<evidence type="ECO:0000256" key="2">
    <source>
        <dbReference type="ARBA" id="ARBA00022741"/>
    </source>
</evidence>
<dbReference type="Gene3D" id="3.90.640.10">
    <property type="entry name" value="Actin, Chain A, domain 4"/>
    <property type="match status" value="1"/>
</dbReference>
<reference evidence="6" key="1">
    <citation type="submission" date="2022-11" db="UniProtKB">
        <authorList>
            <consortium name="WormBaseParasite"/>
        </authorList>
    </citation>
    <scope>IDENTIFICATION</scope>
</reference>
<dbReference type="InterPro" id="IPR043129">
    <property type="entry name" value="ATPase_NBD"/>
</dbReference>
<dbReference type="SUPFAM" id="SSF53067">
    <property type="entry name" value="Actin-like ATPase domain"/>
    <property type="match status" value="2"/>
</dbReference>
<comment type="similarity">
    <text evidence="1 4">Belongs to the heat shock protein 70 family.</text>
</comment>